<keyword evidence="2" id="KW-0472">Membrane</keyword>
<protein>
    <submittedName>
        <fullName evidence="3">Uncharacterized protein</fullName>
    </submittedName>
</protein>
<keyword evidence="2" id="KW-1133">Transmembrane helix</keyword>
<evidence type="ECO:0000313" key="4">
    <source>
        <dbReference type="Proteomes" id="UP000565468"/>
    </source>
</evidence>
<dbReference type="EMBL" id="JABBPN010000008">
    <property type="protein sequence ID" value="NMO96182.1"/>
    <property type="molecule type" value="Genomic_DNA"/>
</dbReference>
<gene>
    <name evidence="3" type="ORF">HII30_10415</name>
</gene>
<comment type="caution">
    <text evidence="3">The sequence shown here is derived from an EMBL/GenBank/DDBJ whole genome shotgun (WGS) entry which is preliminary data.</text>
</comment>
<evidence type="ECO:0000313" key="3">
    <source>
        <dbReference type="EMBL" id="NMO96182.1"/>
    </source>
</evidence>
<feature type="transmembrane region" description="Helical" evidence="2">
    <location>
        <begin position="32"/>
        <end position="50"/>
    </location>
</feature>
<evidence type="ECO:0000256" key="1">
    <source>
        <dbReference type="SAM" id="MobiDB-lite"/>
    </source>
</evidence>
<organism evidence="3 4">
    <name type="scientific">Paenibacillus lemnae</name>
    <dbReference type="NCBI Taxonomy" id="1330551"/>
    <lineage>
        <taxon>Bacteria</taxon>
        <taxon>Bacillati</taxon>
        <taxon>Bacillota</taxon>
        <taxon>Bacilli</taxon>
        <taxon>Bacillales</taxon>
        <taxon>Paenibacillaceae</taxon>
        <taxon>Paenibacillus</taxon>
    </lineage>
</organism>
<feature type="compositionally biased region" description="Basic and acidic residues" evidence="1">
    <location>
        <begin position="89"/>
        <end position="100"/>
    </location>
</feature>
<dbReference type="Proteomes" id="UP000565468">
    <property type="component" value="Unassembled WGS sequence"/>
</dbReference>
<evidence type="ECO:0000256" key="2">
    <source>
        <dbReference type="SAM" id="Phobius"/>
    </source>
</evidence>
<sequence>MNGKIKYYLLAGAAGFVFTYLFSSANNVWSTALYRAGIAFVVWFLLALILERVISVVFSPVSPKNDNKQQDPRGSQLDLATPAEDDEELMRIMKNEPADKAEEDGFTPLSPPKLVTTKNPEELAKAVRHLTEK</sequence>
<dbReference type="AlphaFoldDB" id="A0A848M7X7"/>
<feature type="region of interest" description="Disordered" evidence="1">
    <location>
        <begin position="61"/>
        <end position="121"/>
    </location>
</feature>
<proteinExistence type="predicted"/>
<name>A0A848M7X7_PAELE</name>
<reference evidence="3 4" key="1">
    <citation type="submission" date="2020-04" db="EMBL/GenBank/DDBJ databases">
        <title>Paenibacillus algicola sp. nov., a novel marine bacterium producing alginate lyase.</title>
        <authorList>
            <person name="Huang H."/>
        </authorList>
    </citation>
    <scope>NUCLEOTIDE SEQUENCE [LARGE SCALE GENOMIC DNA]</scope>
    <source>
        <strain evidence="3 4">L7-75</strain>
    </source>
</reference>
<dbReference type="RefSeq" id="WP_169504968.1">
    <property type="nucleotide sequence ID" value="NZ_JABBPN010000008.1"/>
</dbReference>
<accession>A0A848M7X7</accession>
<keyword evidence="4" id="KW-1185">Reference proteome</keyword>
<keyword evidence="2" id="KW-0812">Transmembrane</keyword>
<feature type="transmembrane region" description="Helical" evidence="2">
    <location>
        <begin position="7"/>
        <end position="26"/>
    </location>
</feature>